<dbReference type="GO" id="GO:0042158">
    <property type="term" value="P:lipoprotein biosynthetic process"/>
    <property type="evidence" value="ECO:0007669"/>
    <property type="project" value="InterPro"/>
</dbReference>
<feature type="transmembrane region" description="Helical" evidence="7">
    <location>
        <begin position="240"/>
        <end position="258"/>
    </location>
</feature>
<evidence type="ECO:0000256" key="3">
    <source>
        <dbReference type="ARBA" id="ARBA00022679"/>
    </source>
</evidence>
<dbReference type="Pfam" id="PF01790">
    <property type="entry name" value="LGT"/>
    <property type="match status" value="1"/>
</dbReference>
<feature type="transmembrane region" description="Helical" evidence="7">
    <location>
        <begin position="47"/>
        <end position="69"/>
    </location>
</feature>
<name>A0A5C6MD69_9PLAN</name>
<dbReference type="InterPro" id="IPR001640">
    <property type="entry name" value="Lgt"/>
</dbReference>
<keyword evidence="5 7" id="KW-1133">Transmembrane helix</keyword>
<proteinExistence type="inferred from homology"/>
<keyword evidence="3 8" id="KW-0808">Transferase</keyword>
<dbReference type="PANTHER" id="PTHR30589:SF0">
    <property type="entry name" value="PHOSPHATIDYLGLYCEROL--PROLIPOPROTEIN DIACYLGLYCERYL TRANSFERASE"/>
    <property type="match status" value="1"/>
</dbReference>
<evidence type="ECO:0000313" key="9">
    <source>
        <dbReference type="Proteomes" id="UP000321083"/>
    </source>
</evidence>
<dbReference type="AlphaFoldDB" id="A0A5C6MD69"/>
<keyword evidence="2" id="KW-1003">Cell membrane</keyword>
<feature type="transmembrane region" description="Helical" evidence="7">
    <location>
        <begin position="15"/>
        <end position="35"/>
    </location>
</feature>
<feature type="transmembrane region" description="Helical" evidence="7">
    <location>
        <begin position="89"/>
        <end position="109"/>
    </location>
</feature>
<evidence type="ECO:0000256" key="5">
    <source>
        <dbReference type="ARBA" id="ARBA00022989"/>
    </source>
</evidence>
<feature type="transmembrane region" description="Helical" evidence="7">
    <location>
        <begin position="172"/>
        <end position="192"/>
    </location>
</feature>
<feature type="transmembrane region" description="Helical" evidence="7">
    <location>
        <begin position="204"/>
        <end position="220"/>
    </location>
</feature>
<organism evidence="8 9">
    <name type="scientific">Planctomyces bekefii</name>
    <dbReference type="NCBI Taxonomy" id="1653850"/>
    <lineage>
        <taxon>Bacteria</taxon>
        <taxon>Pseudomonadati</taxon>
        <taxon>Planctomycetota</taxon>
        <taxon>Planctomycetia</taxon>
        <taxon>Planctomycetales</taxon>
        <taxon>Planctomycetaceae</taxon>
        <taxon>Planctomyces</taxon>
    </lineage>
</organism>
<keyword evidence="6 7" id="KW-0472">Membrane</keyword>
<reference evidence="8 9" key="2">
    <citation type="submission" date="2019-08" db="EMBL/GenBank/DDBJ databases">
        <authorList>
            <person name="Henke P."/>
        </authorList>
    </citation>
    <scope>NUCLEOTIDE SEQUENCE [LARGE SCALE GENOMIC DNA]</scope>
    <source>
        <strain evidence="8">Phe10_nw2017</strain>
    </source>
</reference>
<reference evidence="8 9" key="1">
    <citation type="submission" date="2019-08" db="EMBL/GenBank/DDBJ databases">
        <title>100 year-old enigma solved: identification of Planctomyces bekefii, the type genus and species of the phylum Planctomycetes.</title>
        <authorList>
            <person name="Svetlana D.N."/>
            <person name="Overmann J."/>
        </authorList>
    </citation>
    <scope>NUCLEOTIDE SEQUENCE [LARGE SCALE GENOMIC DNA]</scope>
    <source>
        <strain evidence="8">Phe10_nw2017</strain>
    </source>
</reference>
<dbReference type="EMBL" id="SRHE01000075">
    <property type="protein sequence ID" value="TWW10831.1"/>
    <property type="molecule type" value="Genomic_DNA"/>
</dbReference>
<evidence type="ECO:0000256" key="7">
    <source>
        <dbReference type="SAM" id="Phobius"/>
    </source>
</evidence>
<keyword evidence="9" id="KW-1185">Reference proteome</keyword>
<evidence type="ECO:0000256" key="4">
    <source>
        <dbReference type="ARBA" id="ARBA00022692"/>
    </source>
</evidence>
<comment type="similarity">
    <text evidence="1">Belongs to the Lgt family.</text>
</comment>
<evidence type="ECO:0000256" key="1">
    <source>
        <dbReference type="ARBA" id="ARBA00007150"/>
    </source>
</evidence>
<dbReference type="PANTHER" id="PTHR30589">
    <property type="entry name" value="PROLIPOPROTEIN DIACYLGLYCERYL TRANSFERASE"/>
    <property type="match status" value="1"/>
</dbReference>
<keyword evidence="4 7" id="KW-0812">Transmembrane</keyword>
<dbReference type="GO" id="GO:0005886">
    <property type="term" value="C:plasma membrane"/>
    <property type="evidence" value="ECO:0007669"/>
    <property type="project" value="InterPro"/>
</dbReference>
<keyword evidence="8" id="KW-0449">Lipoprotein</keyword>
<dbReference type="Proteomes" id="UP000321083">
    <property type="component" value="Unassembled WGS sequence"/>
</dbReference>
<evidence type="ECO:0000313" key="8">
    <source>
        <dbReference type="EMBL" id="TWW10831.1"/>
    </source>
</evidence>
<comment type="caution">
    <text evidence="8">The sequence shown here is derived from an EMBL/GenBank/DDBJ whole genome shotgun (WGS) entry which is preliminary data.</text>
</comment>
<sequence>MYPILVDWGPVVLPAWHTMYVVGAIAAMAIFLWASQRLMPEVLTSKLTTLYAICYVFAYLGARLLSIFIEESEVIGITETLAALLRFGPMTFYGGAIAAYLVGTIYAIAQKLPFATLNDAGLPAGLVALALGRIGCFLNGDDYGKAVPLHPGDTPPWWAVTFPNLQDGIARYPVQIFESMAVACLAVALIVWTPRLRHEFRAGAVGYIAIIGYALLRFLLEFLRDDFRGFPFGNWMSTSQFISLVILVVAGLSIPYWIRKPPAAPSEGYS</sequence>
<accession>A0A5C6MD69</accession>
<evidence type="ECO:0000256" key="2">
    <source>
        <dbReference type="ARBA" id="ARBA00022475"/>
    </source>
</evidence>
<protein>
    <submittedName>
        <fullName evidence="8">Prolipoprotein diacylglyceryl transferase</fullName>
    </submittedName>
</protein>
<dbReference type="GO" id="GO:0008961">
    <property type="term" value="F:phosphatidylglycerol-prolipoprotein diacylglyceryl transferase activity"/>
    <property type="evidence" value="ECO:0007669"/>
    <property type="project" value="InterPro"/>
</dbReference>
<gene>
    <name evidence="8" type="primary">lgt</name>
    <name evidence="8" type="ORF">E3A20_05910</name>
</gene>
<evidence type="ECO:0000256" key="6">
    <source>
        <dbReference type="ARBA" id="ARBA00023136"/>
    </source>
</evidence>